<proteinExistence type="predicted"/>
<gene>
    <name evidence="3" type="ORF">DA73_0238325</name>
    <name evidence="2" type="ORF">DA73_0400031710</name>
</gene>
<dbReference type="AlphaFoldDB" id="A0A0C1R426"/>
<dbReference type="EMBL" id="JHEG04000001">
    <property type="protein sequence ID" value="KAF3889535.1"/>
    <property type="molecule type" value="Genomic_DNA"/>
</dbReference>
<feature type="signal peptide" evidence="1">
    <location>
        <begin position="1"/>
        <end position="20"/>
    </location>
</feature>
<evidence type="ECO:0000313" key="4">
    <source>
        <dbReference type="Proteomes" id="UP000029738"/>
    </source>
</evidence>
<evidence type="ECO:0000313" key="3">
    <source>
        <dbReference type="EMBL" id="KIE07060.1"/>
    </source>
</evidence>
<evidence type="ECO:0000256" key="1">
    <source>
        <dbReference type="SAM" id="SignalP"/>
    </source>
</evidence>
<feature type="chain" id="PRO_5036532851" evidence="1">
    <location>
        <begin position="21"/>
        <end position="164"/>
    </location>
</feature>
<dbReference type="EMBL" id="JHEG02000059">
    <property type="protein sequence ID" value="KIE07060.1"/>
    <property type="molecule type" value="Genomic_DNA"/>
</dbReference>
<accession>A0A0C1R426</accession>
<reference evidence="3" key="1">
    <citation type="journal article" date="2015" name="Genome Announc.">
        <title>Draft Genome Sequence of Tolypothrix boutellei Strain VB521301.</title>
        <authorList>
            <person name="Chandrababunaidu M.M."/>
            <person name="Singh D."/>
            <person name="Sen D."/>
            <person name="Bhan S."/>
            <person name="Das S."/>
            <person name="Gupta A."/>
            <person name="Adhikary S.P."/>
            <person name="Tripathy S."/>
        </authorList>
    </citation>
    <scope>NUCLEOTIDE SEQUENCE</scope>
    <source>
        <strain evidence="3">VB521301</strain>
    </source>
</reference>
<dbReference type="RefSeq" id="WP_038074372.1">
    <property type="nucleotide sequence ID" value="NZ_JHEG04000001.1"/>
</dbReference>
<name>A0A0C1R426_9CYAN</name>
<reference evidence="2" key="2">
    <citation type="submission" date="2019-11" db="EMBL/GenBank/DDBJ databases">
        <title>Improved Assembly of Tolypothrix boutellei genome.</title>
        <authorList>
            <person name="Sarangi A.N."/>
            <person name="Mukherjee M."/>
            <person name="Ghosh S."/>
            <person name="Singh D."/>
            <person name="Das A."/>
            <person name="Kant S."/>
            <person name="Prusty A."/>
            <person name="Tripathy S."/>
        </authorList>
    </citation>
    <scope>NUCLEOTIDE SEQUENCE</scope>
    <source>
        <strain evidence="2">VB521301</strain>
    </source>
</reference>
<dbReference type="Proteomes" id="UP000029738">
    <property type="component" value="Unassembled WGS sequence"/>
</dbReference>
<organism evidence="3">
    <name type="scientific">Tolypothrix bouteillei VB521301</name>
    <dbReference type="NCBI Taxonomy" id="1479485"/>
    <lineage>
        <taxon>Bacteria</taxon>
        <taxon>Bacillati</taxon>
        <taxon>Cyanobacteriota</taxon>
        <taxon>Cyanophyceae</taxon>
        <taxon>Nostocales</taxon>
        <taxon>Tolypothrichaceae</taxon>
        <taxon>Tolypothrix</taxon>
    </lineage>
</organism>
<sequence>MKNFKQIMQRLKRLSLTALATTSLAIIPVATWNKSVMAEQPHNFSVVPGVANNALNGNWRLFWRFDGVPQNAWLHMNGNYGTMTVNAVLPNGRRIIARESMTLTPNGNGFILSGSQPVYPGTWTPNYNYNPDSFQIQENYNGSLNVQDCSSGACVPVTMIHQYY</sequence>
<keyword evidence="1" id="KW-0732">Signal</keyword>
<comment type="caution">
    <text evidence="3">The sequence shown here is derived from an EMBL/GenBank/DDBJ whole genome shotgun (WGS) entry which is preliminary data.</text>
</comment>
<protein>
    <submittedName>
        <fullName evidence="3">Uncharacterized protein</fullName>
    </submittedName>
</protein>
<evidence type="ECO:0000313" key="2">
    <source>
        <dbReference type="EMBL" id="KAF3889535.1"/>
    </source>
</evidence>
<keyword evidence="4" id="KW-1185">Reference proteome</keyword>
<dbReference type="OrthoDB" id="462801at2"/>